<dbReference type="PROSITE" id="PS01036">
    <property type="entry name" value="HSP70_3"/>
    <property type="match status" value="1"/>
</dbReference>
<dbReference type="GO" id="GO:0005829">
    <property type="term" value="C:cytosol"/>
    <property type="evidence" value="ECO:0007669"/>
    <property type="project" value="TreeGrafter"/>
</dbReference>
<dbReference type="Pfam" id="PF00012">
    <property type="entry name" value="HSP70"/>
    <property type="match status" value="2"/>
</dbReference>
<dbReference type="InterPro" id="IPR018181">
    <property type="entry name" value="Heat_shock_70_CS"/>
</dbReference>
<evidence type="ECO:0000256" key="3">
    <source>
        <dbReference type="ARBA" id="ARBA00022840"/>
    </source>
</evidence>
<comment type="similarity">
    <text evidence="1">Belongs to the heat shock protein 70 family.</text>
</comment>
<dbReference type="PANTHER" id="PTHR45639:SF4">
    <property type="entry name" value="HSC70CB, ISOFORM G"/>
    <property type="match status" value="1"/>
</dbReference>
<dbReference type="GO" id="GO:0005524">
    <property type="term" value="F:ATP binding"/>
    <property type="evidence" value="ECO:0007669"/>
    <property type="project" value="UniProtKB-KW"/>
</dbReference>
<feature type="compositionally biased region" description="Basic and acidic residues" evidence="4">
    <location>
        <begin position="527"/>
        <end position="538"/>
    </location>
</feature>
<evidence type="ECO:0000313" key="5">
    <source>
        <dbReference type="Proteomes" id="UP000887563"/>
    </source>
</evidence>
<dbReference type="FunFam" id="3.90.640.10:FF:000004">
    <property type="entry name" value="Heat shock 70 kDa protein 4"/>
    <property type="match status" value="1"/>
</dbReference>
<sequence length="580" mass="65877">MAGIDFGNMNCYLAAARNKGIEVLMNDYSLHATPSCILFGQQSRLMGFGARQQLNMHYKNTVLYFKQLLGKQYSDEFIRLFGSSIPCDIIQLKNGDIGMKVMYLNEERIFTPEQVLACLFTHLRLLLSKSLGADINECVMSIIQLKNGDIGMKVPFYFDEKQRLAVIAAGKIASLKIRLINEHAALAYNYGIYKGMNLPKSEEPPKIVAFVDCGHSCVQTSLIALIAGNAKILSAAHTLEVGGHYFDLLLRDYFVVQFKEKYNIDVTKNPRAMFRLLDECEKLKKQMSANSQNIPFHIECFMNDVDVSGSMQRTQFEEMAQHLFEKINLMLHTLFERAQINVEDVSDVEIIGGSSRIPRIKQIIGEFFKKEPKTTMNQDDAIARGCALRSAMFYPAYQMKEFALEDPFDLVMEASKLPTEKSVAELLKIEKDMQAADQRATERSDAKNALEEYCFRMQHTFEDTKACEGKVTEDVRLSCLNECSEVLEWLDMNSTELQKKQIECRHSELEKYCKPALSKLFAVSEAKKEKQADVKQEDSNQNGKDQPNQDNEAKCEDENVGNKTMDSSNPKPECNDAEMD</sequence>
<keyword evidence="2" id="KW-0547">Nucleotide-binding</keyword>
<proteinExistence type="inferred from homology"/>
<dbReference type="PANTHER" id="PTHR45639">
    <property type="entry name" value="HSC70CB, ISOFORM G-RELATED"/>
    <property type="match status" value="1"/>
</dbReference>
<keyword evidence="5" id="KW-1185">Reference proteome</keyword>
<dbReference type="InterPro" id="IPR029048">
    <property type="entry name" value="HSP70_C_sf"/>
</dbReference>
<reference evidence="6" key="1">
    <citation type="submission" date="2022-11" db="UniProtKB">
        <authorList>
            <consortium name="WormBaseParasite"/>
        </authorList>
    </citation>
    <scope>IDENTIFICATION</scope>
</reference>
<dbReference type="Gene3D" id="3.30.30.30">
    <property type="match status" value="1"/>
</dbReference>
<feature type="compositionally biased region" description="Polar residues" evidence="4">
    <location>
        <begin position="539"/>
        <end position="550"/>
    </location>
</feature>
<feature type="region of interest" description="Disordered" evidence="4">
    <location>
        <begin position="527"/>
        <end position="580"/>
    </location>
</feature>
<evidence type="ECO:0000313" key="6">
    <source>
        <dbReference type="WBParaSite" id="Minc3s00840g17964"/>
    </source>
</evidence>
<evidence type="ECO:0000256" key="4">
    <source>
        <dbReference type="SAM" id="MobiDB-lite"/>
    </source>
</evidence>
<name>A0A914LSK2_MELIC</name>
<dbReference type="Gene3D" id="3.30.420.40">
    <property type="match status" value="2"/>
</dbReference>
<dbReference type="FunFam" id="3.30.30.30:FF:000002">
    <property type="entry name" value="Heat shock 70 kDa protein 4"/>
    <property type="match status" value="1"/>
</dbReference>
<dbReference type="Proteomes" id="UP000887563">
    <property type="component" value="Unplaced"/>
</dbReference>
<evidence type="ECO:0000256" key="1">
    <source>
        <dbReference type="ARBA" id="ARBA00007381"/>
    </source>
</evidence>
<dbReference type="Gene3D" id="1.20.1270.10">
    <property type="match status" value="1"/>
</dbReference>
<dbReference type="GO" id="GO:0006950">
    <property type="term" value="P:response to stress"/>
    <property type="evidence" value="ECO:0007669"/>
    <property type="project" value="UniProtKB-ARBA"/>
</dbReference>
<dbReference type="InterPro" id="IPR013126">
    <property type="entry name" value="Hsp_70_fam"/>
</dbReference>
<keyword evidence="3" id="KW-0067">ATP-binding</keyword>
<dbReference type="PRINTS" id="PR00301">
    <property type="entry name" value="HEATSHOCK70"/>
</dbReference>
<dbReference type="AlphaFoldDB" id="A0A914LSK2"/>
<dbReference type="Gene3D" id="3.90.640.10">
    <property type="entry name" value="Actin, Chain A, domain 4"/>
    <property type="match status" value="1"/>
</dbReference>
<dbReference type="GO" id="GO:0005634">
    <property type="term" value="C:nucleus"/>
    <property type="evidence" value="ECO:0007669"/>
    <property type="project" value="TreeGrafter"/>
</dbReference>
<protein>
    <submittedName>
        <fullName evidence="6">Uncharacterized protein</fullName>
    </submittedName>
</protein>
<dbReference type="SUPFAM" id="SSF53067">
    <property type="entry name" value="Actin-like ATPase domain"/>
    <property type="match status" value="2"/>
</dbReference>
<accession>A0A914LSK2</accession>
<organism evidence="5 6">
    <name type="scientific">Meloidogyne incognita</name>
    <name type="common">Southern root-knot nematode worm</name>
    <name type="synonym">Oxyuris incognita</name>
    <dbReference type="NCBI Taxonomy" id="6306"/>
    <lineage>
        <taxon>Eukaryota</taxon>
        <taxon>Metazoa</taxon>
        <taxon>Ecdysozoa</taxon>
        <taxon>Nematoda</taxon>
        <taxon>Chromadorea</taxon>
        <taxon>Rhabditida</taxon>
        <taxon>Tylenchina</taxon>
        <taxon>Tylenchomorpha</taxon>
        <taxon>Tylenchoidea</taxon>
        <taxon>Meloidogynidae</taxon>
        <taxon>Meloidogyninae</taxon>
        <taxon>Meloidogyne</taxon>
        <taxon>Meloidogyne incognita group</taxon>
    </lineage>
</organism>
<evidence type="ECO:0000256" key="2">
    <source>
        <dbReference type="ARBA" id="ARBA00022741"/>
    </source>
</evidence>
<dbReference type="GO" id="GO:0140662">
    <property type="term" value="F:ATP-dependent protein folding chaperone"/>
    <property type="evidence" value="ECO:0007669"/>
    <property type="project" value="InterPro"/>
</dbReference>
<dbReference type="SUPFAM" id="SSF100934">
    <property type="entry name" value="Heat shock protein 70kD (HSP70), C-terminal subdomain"/>
    <property type="match status" value="1"/>
</dbReference>
<dbReference type="InterPro" id="IPR043129">
    <property type="entry name" value="ATPase_NBD"/>
</dbReference>
<dbReference type="WBParaSite" id="Minc3s00840g17964">
    <property type="protein sequence ID" value="Minc3s00840g17964"/>
    <property type="gene ID" value="Minc3s00840g17964"/>
</dbReference>
<feature type="compositionally biased region" description="Polar residues" evidence="4">
    <location>
        <begin position="561"/>
        <end position="570"/>
    </location>
</feature>